<dbReference type="Pfam" id="PF02566">
    <property type="entry name" value="OsmC"/>
    <property type="match status" value="1"/>
</dbReference>
<gene>
    <name evidence="1" type="ORF">ACFPJ6_09970</name>
</gene>
<evidence type="ECO:0000313" key="2">
    <source>
        <dbReference type="Proteomes" id="UP001596122"/>
    </source>
</evidence>
<keyword evidence="1" id="KW-0560">Oxidoreductase</keyword>
<comment type="caution">
    <text evidence="1">The sequence shown here is derived from an EMBL/GenBank/DDBJ whole genome shotgun (WGS) entry which is preliminary data.</text>
</comment>
<dbReference type="Gene3D" id="3.30.300.20">
    <property type="match status" value="1"/>
</dbReference>
<dbReference type="Proteomes" id="UP001596122">
    <property type="component" value="Unassembled WGS sequence"/>
</dbReference>
<dbReference type="EMBL" id="JBHSLD010000009">
    <property type="protein sequence ID" value="MFC5381118.1"/>
    <property type="molecule type" value="Genomic_DNA"/>
</dbReference>
<name>A0ABW0GMF8_9MICO</name>
<sequence length="144" mass="15481">MADGTSQRSVGIERLEEGVYLARNARGDELRFGSKAADGFTPVELLLAAIAGCTAVDVDVVTGRRSAPEAFEATCEATYVRDADGNRLEDIRLTLDVRFPEGADGDAAREVLPRVLRTSHDRTCTVSRTVEAGTPVQVRLAEDS</sequence>
<accession>A0ABW0GMF8</accession>
<dbReference type="GO" id="GO:0004601">
    <property type="term" value="F:peroxidase activity"/>
    <property type="evidence" value="ECO:0007669"/>
    <property type="project" value="UniProtKB-KW"/>
</dbReference>
<protein>
    <submittedName>
        <fullName evidence="1">OsmC family protein</fullName>
        <ecNumber evidence="1">1.11.1.-</ecNumber>
    </submittedName>
</protein>
<proteinExistence type="predicted"/>
<dbReference type="EC" id="1.11.1.-" evidence="1"/>
<dbReference type="SUPFAM" id="SSF82784">
    <property type="entry name" value="OsmC-like"/>
    <property type="match status" value="1"/>
</dbReference>
<keyword evidence="1" id="KW-0575">Peroxidase</keyword>
<dbReference type="PANTHER" id="PTHR34352:SF1">
    <property type="entry name" value="PROTEIN YHFA"/>
    <property type="match status" value="1"/>
</dbReference>
<reference evidence="2" key="1">
    <citation type="journal article" date="2019" name="Int. J. Syst. Evol. Microbiol.">
        <title>The Global Catalogue of Microorganisms (GCM) 10K type strain sequencing project: providing services to taxonomists for standard genome sequencing and annotation.</title>
        <authorList>
            <consortium name="The Broad Institute Genomics Platform"/>
            <consortium name="The Broad Institute Genome Sequencing Center for Infectious Disease"/>
            <person name="Wu L."/>
            <person name="Ma J."/>
        </authorList>
    </citation>
    <scope>NUCLEOTIDE SEQUENCE [LARGE SCALE GENOMIC DNA]</scope>
    <source>
        <strain evidence="2">CCUG 43114</strain>
    </source>
</reference>
<dbReference type="InterPro" id="IPR015946">
    <property type="entry name" value="KH_dom-like_a/b"/>
</dbReference>
<dbReference type="PANTHER" id="PTHR34352">
    <property type="entry name" value="PROTEIN YHFA"/>
    <property type="match status" value="1"/>
</dbReference>
<dbReference type="InterPro" id="IPR036102">
    <property type="entry name" value="OsmC/Ohrsf"/>
</dbReference>
<organism evidence="1 2">
    <name type="scientific">Aquipuribacter nitratireducens</name>
    <dbReference type="NCBI Taxonomy" id="650104"/>
    <lineage>
        <taxon>Bacteria</taxon>
        <taxon>Bacillati</taxon>
        <taxon>Actinomycetota</taxon>
        <taxon>Actinomycetes</taxon>
        <taxon>Micrococcales</taxon>
        <taxon>Intrasporangiaceae</taxon>
        <taxon>Aquipuribacter</taxon>
    </lineage>
</organism>
<evidence type="ECO:0000313" key="1">
    <source>
        <dbReference type="EMBL" id="MFC5381118.1"/>
    </source>
</evidence>
<dbReference type="RefSeq" id="WP_340270499.1">
    <property type="nucleotide sequence ID" value="NZ_JBBEOG010000007.1"/>
</dbReference>
<keyword evidence="2" id="KW-1185">Reference proteome</keyword>
<dbReference type="InterPro" id="IPR003718">
    <property type="entry name" value="OsmC/Ohr_fam"/>
</dbReference>